<reference evidence="1 2" key="3">
    <citation type="journal article" date="2011" name="PLoS ONE">
        <title>The Complete Genome Sequence of 'Candidatus Liberibacter solanacearum', the Bacterium Associated with Potato Zebra Chip Disease.</title>
        <authorList>
            <person name="Lin H."/>
            <person name="Lou B."/>
            <person name="Glynn J.M."/>
            <person name="Doddapaneni H."/>
            <person name="Civerolo E.L."/>
            <person name="Chen C."/>
            <person name="Duan Y."/>
            <person name="Zhou L."/>
            <person name="Vahling C.M."/>
        </authorList>
    </citation>
    <scope>NUCLEOTIDE SEQUENCE [LARGE SCALE GENOMIC DNA]</scope>
    <source>
        <strain evidence="1 2">CLso-ZC1</strain>
    </source>
</reference>
<dbReference type="HOGENOM" id="CLU_2356340_0_0_5"/>
<accession>E4UD63</accession>
<protein>
    <submittedName>
        <fullName evidence="1">Uncharacterized protein</fullName>
    </submittedName>
</protein>
<dbReference type="AlphaFoldDB" id="E4UD63"/>
<organism evidence="1 2">
    <name type="scientific">Liberibacter solanacearum (strain CLso-ZC1)</name>
    <dbReference type="NCBI Taxonomy" id="658172"/>
    <lineage>
        <taxon>Bacteria</taxon>
        <taxon>Pseudomonadati</taxon>
        <taxon>Pseudomonadota</taxon>
        <taxon>Alphaproteobacteria</taxon>
        <taxon>Hyphomicrobiales</taxon>
        <taxon>Rhizobiaceae</taxon>
        <taxon>Liberibacter</taxon>
    </lineage>
</organism>
<dbReference type="Proteomes" id="UP000007038">
    <property type="component" value="Chromosome"/>
</dbReference>
<dbReference type="KEGG" id="lso:CKC_02770"/>
<reference evidence="2" key="1">
    <citation type="submission" date="2010-11" db="EMBL/GenBank/DDBJ databases">
        <title>Complete genome sequence of Candidatus Liberibacter solanacearum CLso-ZC1.</title>
        <authorList>
            <person name="Lin H."/>
            <person name="Doddapaneni H.V."/>
            <person name="Lou B."/>
            <person name="Civerolo E.L."/>
            <person name="Chen C."/>
            <person name="Duan Y."/>
            <person name="Zhou L."/>
            <person name="Glynn J."/>
        </authorList>
    </citation>
    <scope>NUCLEOTIDE SEQUENCE [LARGE SCALE GENOMIC DNA]</scope>
    <source>
        <strain evidence="2">CLso-ZC1</strain>
    </source>
</reference>
<sequence length="96" mass="10428">MNVTGTVKAELVKTSTSRAIANAMERVSQATTGLLQTDGDNPLGDGFNPRFFGTILSVYQKPRIQAIISCSNELRIERGLLSKMPSFTLHQTNSGK</sequence>
<evidence type="ECO:0000313" key="2">
    <source>
        <dbReference type="Proteomes" id="UP000007038"/>
    </source>
</evidence>
<name>E4UD63_LIBSC</name>
<evidence type="ECO:0000313" key="1">
    <source>
        <dbReference type="EMBL" id="ADR52303.1"/>
    </source>
</evidence>
<gene>
    <name evidence="1" type="ordered locus">CKC_02770</name>
</gene>
<reference key="2">
    <citation type="submission" date="2010-11" db="EMBL/GenBank/DDBJ databases">
        <authorList>
            <person name="Lin H."/>
            <person name="Doddapaneni H.V."/>
            <person name="Lou B."/>
            <person name="Civerolo E.L."/>
            <person name="Chen C."/>
            <person name="Duan Y."/>
            <person name="Zhou L."/>
            <person name="Glynn J."/>
        </authorList>
    </citation>
    <scope>NUCLEOTIDE SEQUENCE</scope>
    <source>
        <strain>CLso-ZC1</strain>
    </source>
</reference>
<proteinExistence type="predicted"/>
<dbReference type="EMBL" id="CP002371">
    <property type="protein sequence ID" value="ADR52303.1"/>
    <property type="molecule type" value="Genomic_DNA"/>
</dbReference>